<keyword evidence="7 10" id="KW-0256">Endoplasmic reticulum</keyword>
<feature type="signal peptide" evidence="10">
    <location>
        <begin position="1"/>
        <end position="19"/>
    </location>
</feature>
<evidence type="ECO:0000256" key="3">
    <source>
        <dbReference type="ARBA" id="ARBA00004922"/>
    </source>
</evidence>
<evidence type="ECO:0000256" key="4">
    <source>
        <dbReference type="ARBA" id="ARBA00008905"/>
    </source>
</evidence>
<dbReference type="AlphaFoldDB" id="A0A9W4TU83"/>
<accession>A0A9W4TU83</accession>
<feature type="chain" id="PRO_5041018505" description="Dolichyl-diphosphooligosaccharide--protein glycosyltransferase subunit 1" evidence="10">
    <location>
        <begin position="20"/>
        <end position="457"/>
    </location>
</feature>
<evidence type="ECO:0000256" key="7">
    <source>
        <dbReference type="ARBA" id="ARBA00022824"/>
    </source>
</evidence>
<proteinExistence type="inferred from homology"/>
<evidence type="ECO:0000313" key="11">
    <source>
        <dbReference type="EMBL" id="CAI5758431.1"/>
    </source>
</evidence>
<dbReference type="GO" id="GO:0018279">
    <property type="term" value="P:protein N-linked glycosylation via asparagine"/>
    <property type="evidence" value="ECO:0007669"/>
    <property type="project" value="TreeGrafter"/>
</dbReference>
<dbReference type="EMBL" id="CANTUO010000003">
    <property type="protein sequence ID" value="CAI5758431.1"/>
    <property type="molecule type" value="Genomic_DNA"/>
</dbReference>
<evidence type="ECO:0000313" key="12">
    <source>
        <dbReference type="Proteomes" id="UP001152885"/>
    </source>
</evidence>
<reference evidence="11" key="1">
    <citation type="submission" date="2022-12" db="EMBL/GenBank/DDBJ databases">
        <authorList>
            <person name="Brejova B."/>
        </authorList>
    </citation>
    <scope>NUCLEOTIDE SEQUENCE</scope>
</reference>
<keyword evidence="8 10" id="KW-1133">Transmembrane helix</keyword>
<sequence>MFLILLFILNLCCGQLVLSDNKWINQHYTRSIDLSKGFVKEIDIIDIKNIDNKPQDVYYFTINDGFDSIGSISLFQAILNENSIEVVSEEIESKIYKINLPFPISPNSNVELKFNYIYSNTLTPIPGKISLDDTQQLLFKTNKFPFSPYETNDYSLSFTGMTKGQEMELHLNKTENLPVLEPRVESNTLKYGPAFDLPPFSLQPMGLMYDHNRPLTKANNLYRSIWLPASDINKVSIEEYYELTNQGAQLDKGFSRFDWMKGRYESTRNHWALSHLEIPLLNRNLEEHYFIDKVGMNSNSKFIQNHLLLQPRFPLFGGWNYNFTLGWNEELSKFLHLNEDYILKFPLLNSVRDVVYDNVYLEFYLPESSEFKNFSSPIPYESISVDNELSYLDVSKGHVKVTVHYKNLFDNLHKLDVYLTYKYSKTDFYLKIGKISGFVFIGLISYYLLGLVNLNIN</sequence>
<dbReference type="PANTHER" id="PTHR21049">
    <property type="entry name" value="RIBOPHORIN I"/>
    <property type="match status" value="1"/>
</dbReference>
<evidence type="ECO:0000256" key="8">
    <source>
        <dbReference type="ARBA" id="ARBA00022989"/>
    </source>
</evidence>
<evidence type="ECO:0000256" key="1">
    <source>
        <dbReference type="ARBA" id="ARBA00002791"/>
    </source>
</evidence>
<evidence type="ECO:0000256" key="5">
    <source>
        <dbReference type="ARBA" id="ARBA00022692"/>
    </source>
</evidence>
<evidence type="ECO:0000256" key="2">
    <source>
        <dbReference type="ARBA" id="ARBA00004115"/>
    </source>
</evidence>
<comment type="pathway">
    <text evidence="3 10">Protein modification; protein glycosylation.</text>
</comment>
<evidence type="ECO:0000256" key="9">
    <source>
        <dbReference type="ARBA" id="ARBA00023136"/>
    </source>
</evidence>
<gene>
    <name evidence="11" type="ORF">CANVERA_P2943</name>
</gene>
<comment type="subunit">
    <text evidence="10">Component of the oligosaccharyltransferase (OST) complex.</text>
</comment>
<dbReference type="GO" id="GO:0008250">
    <property type="term" value="C:oligosaccharyltransferase complex"/>
    <property type="evidence" value="ECO:0007669"/>
    <property type="project" value="UniProtKB-UniRule"/>
</dbReference>
<evidence type="ECO:0000256" key="6">
    <source>
        <dbReference type="ARBA" id="ARBA00022729"/>
    </source>
</evidence>
<dbReference type="Pfam" id="PF04597">
    <property type="entry name" value="Ribophorin_I"/>
    <property type="match status" value="1"/>
</dbReference>
<keyword evidence="9 10" id="KW-0472">Membrane</keyword>
<feature type="transmembrane region" description="Helical" evidence="10">
    <location>
        <begin position="435"/>
        <end position="456"/>
    </location>
</feature>
<comment type="function">
    <text evidence="1 10">Subunit of the oligosaccharyl transferase (OST) complex that catalyzes the initial transfer of a defined glycan (Glc(3)Man(9)GlcNAc(2) in eukaryotes) from the lipid carrier dolichol-pyrophosphate to an asparagine residue within an Asn-X-Ser/Thr consensus motif in nascent polypeptide chains, the first step in protein N-glycosylation. N-glycosylation occurs cotranslationally and the complex associates with the Sec61 complex at the channel-forming translocon complex that mediates protein translocation across the endoplasmic reticulum (ER). All subunits are required for a maximal enzyme activity.</text>
</comment>
<protein>
    <recommendedName>
        <fullName evidence="10">Dolichyl-diphosphooligosaccharide--protein glycosyltransferase subunit 1</fullName>
    </recommendedName>
</protein>
<comment type="caution">
    <text evidence="11">The sequence shown here is derived from an EMBL/GenBank/DDBJ whole genome shotgun (WGS) entry which is preliminary data.</text>
</comment>
<organism evidence="11 12">
    <name type="scientific">Candida verbasci</name>
    <dbReference type="NCBI Taxonomy" id="1227364"/>
    <lineage>
        <taxon>Eukaryota</taxon>
        <taxon>Fungi</taxon>
        <taxon>Dikarya</taxon>
        <taxon>Ascomycota</taxon>
        <taxon>Saccharomycotina</taxon>
        <taxon>Pichiomycetes</taxon>
        <taxon>Debaryomycetaceae</taxon>
        <taxon>Candida/Lodderomyces clade</taxon>
        <taxon>Candida</taxon>
    </lineage>
</organism>
<comment type="subcellular location">
    <subcellularLocation>
        <location evidence="2 10">Endoplasmic reticulum membrane</location>
        <topology evidence="2 10">Single-pass type I membrane protein</topology>
    </subcellularLocation>
</comment>
<dbReference type="PANTHER" id="PTHR21049:SF0">
    <property type="entry name" value="DOLICHYL-DIPHOSPHOOLIGOSACCHARIDE--PROTEIN GLYCOSYLTRANSFERASE SUBUNIT 1"/>
    <property type="match status" value="1"/>
</dbReference>
<comment type="similarity">
    <text evidence="4 10">Belongs to the OST1 family.</text>
</comment>
<dbReference type="InterPro" id="IPR007676">
    <property type="entry name" value="Ribophorin_I"/>
</dbReference>
<keyword evidence="6 10" id="KW-0732">Signal</keyword>
<dbReference type="OrthoDB" id="310030at2759"/>
<evidence type="ECO:0000256" key="10">
    <source>
        <dbReference type="RuleBase" id="RU361143"/>
    </source>
</evidence>
<keyword evidence="5 10" id="KW-0812">Transmembrane</keyword>
<keyword evidence="12" id="KW-1185">Reference proteome</keyword>
<dbReference type="Proteomes" id="UP001152885">
    <property type="component" value="Unassembled WGS sequence"/>
</dbReference>
<name>A0A9W4TU83_9ASCO</name>